<proteinExistence type="predicted"/>
<accession>A0ABV8RHI6</accession>
<dbReference type="EMBL" id="JBHSDH010000013">
    <property type="protein sequence ID" value="MFC4292417.1"/>
    <property type="molecule type" value="Genomic_DNA"/>
</dbReference>
<sequence length="168" mass="19256">MFRFLIISFLLFLFGCGDSGVNKRFDENSGDIVNPVMELLKTKDGQRLNLDYIEKYHPNSLVCFFSYYSTTDVHKLNIPSKLRDKYKIVYNMKQLPSERFIEGGQSGLTVISNKTQYNYVLRYSTPVNITTGASNFCVEAKKSFILNIENPADWNNIKASGLYVFGDQ</sequence>
<evidence type="ECO:0000313" key="1">
    <source>
        <dbReference type="EMBL" id="MFC4292417.1"/>
    </source>
</evidence>
<evidence type="ECO:0008006" key="3">
    <source>
        <dbReference type="Google" id="ProtNLM"/>
    </source>
</evidence>
<comment type="caution">
    <text evidence="1">The sequence shown here is derived from an EMBL/GenBank/DDBJ whole genome shotgun (WGS) entry which is preliminary data.</text>
</comment>
<gene>
    <name evidence="1" type="ORF">ACFOWX_08310</name>
</gene>
<organism evidence="1 2">
    <name type="scientific">Sphingorhabdus arenilitoris</name>
    <dbReference type="NCBI Taxonomy" id="1490041"/>
    <lineage>
        <taxon>Bacteria</taxon>
        <taxon>Pseudomonadati</taxon>
        <taxon>Pseudomonadota</taxon>
        <taxon>Alphaproteobacteria</taxon>
        <taxon>Sphingomonadales</taxon>
        <taxon>Sphingomonadaceae</taxon>
        <taxon>Sphingorhabdus</taxon>
    </lineage>
</organism>
<keyword evidence="2" id="KW-1185">Reference proteome</keyword>
<dbReference type="PROSITE" id="PS51257">
    <property type="entry name" value="PROKAR_LIPOPROTEIN"/>
    <property type="match status" value="1"/>
</dbReference>
<dbReference type="Proteomes" id="UP001595887">
    <property type="component" value="Unassembled WGS sequence"/>
</dbReference>
<protein>
    <recommendedName>
        <fullName evidence="3">Lipoprotein</fullName>
    </recommendedName>
</protein>
<reference evidence="2" key="1">
    <citation type="journal article" date="2019" name="Int. J. Syst. Evol. Microbiol.">
        <title>The Global Catalogue of Microorganisms (GCM) 10K type strain sequencing project: providing services to taxonomists for standard genome sequencing and annotation.</title>
        <authorList>
            <consortium name="The Broad Institute Genomics Platform"/>
            <consortium name="The Broad Institute Genome Sequencing Center for Infectious Disease"/>
            <person name="Wu L."/>
            <person name="Ma J."/>
        </authorList>
    </citation>
    <scope>NUCLEOTIDE SEQUENCE [LARGE SCALE GENOMIC DNA]</scope>
    <source>
        <strain evidence="2">CECT 8531</strain>
    </source>
</reference>
<name>A0ABV8RHI6_9SPHN</name>
<dbReference type="RefSeq" id="WP_381423092.1">
    <property type="nucleotide sequence ID" value="NZ_JBHSDH010000013.1"/>
</dbReference>
<evidence type="ECO:0000313" key="2">
    <source>
        <dbReference type="Proteomes" id="UP001595887"/>
    </source>
</evidence>